<dbReference type="GO" id="GO:0005737">
    <property type="term" value="C:cytoplasm"/>
    <property type="evidence" value="ECO:0007669"/>
    <property type="project" value="UniProtKB-ARBA"/>
</dbReference>
<dbReference type="Pfam" id="PF00253">
    <property type="entry name" value="Ribosomal_S14"/>
    <property type="match status" value="1"/>
</dbReference>
<evidence type="ECO:0000256" key="3">
    <source>
        <dbReference type="ARBA" id="ARBA00022884"/>
    </source>
</evidence>
<evidence type="ECO:0000256" key="2">
    <source>
        <dbReference type="ARBA" id="ARBA00022730"/>
    </source>
</evidence>
<dbReference type="Gene3D" id="1.10.287.1480">
    <property type="match status" value="1"/>
</dbReference>
<keyword evidence="6" id="KW-0934">Plastid</keyword>
<dbReference type="GO" id="GO:0006412">
    <property type="term" value="P:translation"/>
    <property type="evidence" value="ECO:0007669"/>
    <property type="project" value="InterPro"/>
</dbReference>
<dbReference type="GO" id="GO:0003735">
    <property type="term" value="F:structural constituent of ribosome"/>
    <property type="evidence" value="ECO:0007669"/>
    <property type="project" value="InterPro"/>
</dbReference>
<dbReference type="GO" id="GO:0015935">
    <property type="term" value="C:small ribosomal subunit"/>
    <property type="evidence" value="ECO:0007669"/>
    <property type="project" value="TreeGrafter"/>
</dbReference>
<protein>
    <submittedName>
        <fullName evidence="6">Ribosomal protein S14</fullName>
    </submittedName>
</protein>
<name>A0A2H4N018_VICSN</name>
<reference evidence="6" key="1">
    <citation type="submission" date="2016-10" db="EMBL/GenBank/DDBJ databases">
        <title>Genetic characterization of selected species of family legumoinosae based on rps 14 gene.</title>
        <authorList>
            <person name="Abbasi B."/>
            <person name="Mahmood T."/>
        </authorList>
    </citation>
    <scope>NUCLEOTIDE SEQUENCE</scope>
</reference>
<evidence type="ECO:0000256" key="5">
    <source>
        <dbReference type="ARBA" id="ARBA00023274"/>
    </source>
</evidence>
<sequence>MARKNTVQYQSSNTKMENIYHLIRRSLNKDFSNLPRVIEKDYVAGTLMSPPFNWARTLPQQLCFFTGRPRAIYWDFGLSLPTHREMCMPCLLPGATRSSW</sequence>
<keyword evidence="6" id="KW-0150">Chloroplast</keyword>
<dbReference type="InterPro" id="IPR001209">
    <property type="entry name" value="Ribosomal_uS14"/>
</dbReference>
<geneLocation type="chloroplast" evidence="6"/>
<dbReference type="SUPFAM" id="SSF57716">
    <property type="entry name" value="Glucocorticoid receptor-like (DNA-binding domain)"/>
    <property type="match status" value="1"/>
</dbReference>
<dbReference type="EMBL" id="KY041995">
    <property type="protein sequence ID" value="ATQ36629.1"/>
    <property type="molecule type" value="Genomic_DNA"/>
</dbReference>
<evidence type="ECO:0000256" key="1">
    <source>
        <dbReference type="ARBA" id="ARBA00009083"/>
    </source>
</evidence>
<comment type="similarity">
    <text evidence="1">Belongs to the universal ribosomal protein uS14 family.</text>
</comment>
<keyword evidence="3" id="KW-0694">RNA-binding</keyword>
<keyword evidence="4 6" id="KW-0689">Ribosomal protein</keyword>
<proteinExistence type="inferred from homology"/>
<organism evidence="6">
    <name type="scientific">Vicia sativa subsp. nigra</name>
    <name type="common">Common vetch</name>
    <name type="synonym">Vicia angustifolia</name>
    <dbReference type="NCBI Taxonomy" id="3909"/>
    <lineage>
        <taxon>Eukaryota</taxon>
        <taxon>Viridiplantae</taxon>
        <taxon>Streptophyta</taxon>
        <taxon>Embryophyta</taxon>
        <taxon>Tracheophyta</taxon>
        <taxon>Spermatophyta</taxon>
        <taxon>Magnoliopsida</taxon>
        <taxon>eudicotyledons</taxon>
        <taxon>Gunneridae</taxon>
        <taxon>Pentapetalae</taxon>
        <taxon>rosids</taxon>
        <taxon>fabids</taxon>
        <taxon>Fabales</taxon>
        <taxon>Fabaceae</taxon>
        <taxon>Papilionoideae</taxon>
        <taxon>50 kb inversion clade</taxon>
        <taxon>NPAAA clade</taxon>
        <taxon>Hologalegina</taxon>
        <taxon>IRL clade</taxon>
        <taxon>Fabeae</taxon>
        <taxon>Vicia</taxon>
    </lineage>
</organism>
<keyword evidence="5" id="KW-0687">Ribonucleoprotein</keyword>
<gene>
    <name evidence="6" type="primary">rps14</name>
</gene>
<dbReference type="PANTHER" id="PTHR19836:SF19">
    <property type="entry name" value="SMALL RIBOSOMAL SUBUNIT PROTEIN US14M"/>
    <property type="match status" value="1"/>
</dbReference>
<dbReference type="GO" id="GO:0019843">
    <property type="term" value="F:rRNA binding"/>
    <property type="evidence" value="ECO:0007669"/>
    <property type="project" value="UniProtKB-KW"/>
</dbReference>
<dbReference type="PANTHER" id="PTHR19836">
    <property type="entry name" value="30S RIBOSOMAL PROTEIN S14"/>
    <property type="match status" value="1"/>
</dbReference>
<accession>A0A2H4N018</accession>
<dbReference type="AlphaFoldDB" id="A0A2H4N018"/>
<evidence type="ECO:0000256" key="4">
    <source>
        <dbReference type="ARBA" id="ARBA00022980"/>
    </source>
</evidence>
<evidence type="ECO:0000313" key="6">
    <source>
        <dbReference type="EMBL" id="ATQ36629.1"/>
    </source>
</evidence>
<keyword evidence="2" id="KW-0699">rRNA-binding</keyword>